<feature type="binding site" evidence="11">
    <location>
        <position position="222"/>
    </location>
    <ligand>
        <name>FMN</name>
        <dbReference type="ChEBI" id="CHEBI:58210"/>
    </ligand>
</feature>
<feature type="binding site" evidence="11">
    <location>
        <position position="192"/>
    </location>
    <ligand>
        <name>FMN</name>
        <dbReference type="ChEBI" id="CHEBI:58210"/>
    </ligand>
</feature>
<comment type="cofactor">
    <cofactor evidence="11">
        <name>Mg(2+)</name>
        <dbReference type="ChEBI" id="CHEBI:18420"/>
    </cofactor>
</comment>
<dbReference type="GO" id="GO:0005737">
    <property type="term" value="C:cytoplasm"/>
    <property type="evidence" value="ECO:0007669"/>
    <property type="project" value="UniProtKB-SubCell"/>
</dbReference>
<dbReference type="Proteomes" id="UP000016887">
    <property type="component" value="Chromosome"/>
</dbReference>
<dbReference type="PIRSF" id="PIRSF003314">
    <property type="entry name" value="IPP_isomerase"/>
    <property type="match status" value="1"/>
</dbReference>
<keyword evidence="8 11" id="KW-0414">Isoprene biosynthesis</keyword>
<feature type="binding site" evidence="11">
    <location>
        <begin position="66"/>
        <end position="68"/>
    </location>
    <ligand>
        <name>FMN</name>
        <dbReference type="ChEBI" id="CHEBI:58210"/>
    </ligand>
</feature>
<dbReference type="Pfam" id="PF01070">
    <property type="entry name" value="FMN_dh"/>
    <property type="match status" value="1"/>
</dbReference>
<dbReference type="InterPro" id="IPR000262">
    <property type="entry name" value="FMN-dep_DH"/>
</dbReference>
<comment type="caution">
    <text evidence="11">Lacks conserved residue(s) required for the propagation of feature annotation.</text>
</comment>
<dbReference type="GO" id="GO:0010181">
    <property type="term" value="F:FMN binding"/>
    <property type="evidence" value="ECO:0007669"/>
    <property type="project" value="UniProtKB-UniRule"/>
</dbReference>
<evidence type="ECO:0000256" key="2">
    <source>
        <dbReference type="ARBA" id="ARBA00022490"/>
    </source>
</evidence>
<comment type="cofactor">
    <cofactor evidence="1 11">
        <name>FMN</name>
        <dbReference type="ChEBI" id="CHEBI:58210"/>
    </cofactor>
</comment>
<evidence type="ECO:0000256" key="3">
    <source>
        <dbReference type="ARBA" id="ARBA00022630"/>
    </source>
</evidence>
<keyword evidence="6 11" id="KW-0460">Magnesium</keyword>
<keyword evidence="9 11" id="KW-0413">Isomerase</keyword>
<evidence type="ECO:0000256" key="5">
    <source>
        <dbReference type="ARBA" id="ARBA00022723"/>
    </source>
</evidence>
<evidence type="ECO:0000259" key="12">
    <source>
        <dbReference type="Pfam" id="PF01070"/>
    </source>
</evidence>
<feature type="domain" description="FMN-dependent dehydrogenase" evidence="12">
    <location>
        <begin position="255"/>
        <end position="333"/>
    </location>
</feature>
<dbReference type="Gene3D" id="3.20.20.70">
    <property type="entry name" value="Aldolase class I"/>
    <property type="match status" value="1"/>
</dbReference>
<comment type="function">
    <text evidence="11">Involved in the biosynthesis of isoprenoids. Catalyzes the 1,3-allylic rearrangement of the homoallylic substrate isopentenyl (IPP) to its allylic isomer, dimethylallyl diphosphate (DMAPP).</text>
</comment>
<dbReference type="CDD" id="cd02811">
    <property type="entry name" value="IDI-2_FMN"/>
    <property type="match status" value="1"/>
</dbReference>
<feature type="binding site" evidence="11">
    <location>
        <begin position="273"/>
        <end position="275"/>
    </location>
    <ligand>
        <name>FMN</name>
        <dbReference type="ChEBI" id="CHEBI:58210"/>
    </ligand>
</feature>
<comment type="catalytic activity">
    <reaction evidence="11">
        <text>isopentenyl diphosphate = dimethylallyl diphosphate</text>
        <dbReference type="Rhea" id="RHEA:23284"/>
        <dbReference type="ChEBI" id="CHEBI:57623"/>
        <dbReference type="ChEBI" id="CHEBI:128769"/>
        <dbReference type="EC" id="5.3.3.2"/>
    </reaction>
</comment>
<dbReference type="GO" id="GO:0016491">
    <property type="term" value="F:oxidoreductase activity"/>
    <property type="evidence" value="ECO:0007669"/>
    <property type="project" value="InterPro"/>
</dbReference>
<comment type="subcellular location">
    <subcellularLocation>
        <location evidence="11">Cytoplasm</location>
    </subcellularLocation>
</comment>
<evidence type="ECO:0000256" key="9">
    <source>
        <dbReference type="ARBA" id="ARBA00023235"/>
    </source>
</evidence>
<gene>
    <name evidence="11 13" type="primary">fni</name>
    <name evidence="13" type="ORF">ACAM_1108</name>
</gene>
<dbReference type="STRING" id="1198449.ACAM_1108"/>
<feature type="binding site" evidence="11">
    <location>
        <begin position="8"/>
        <end position="9"/>
    </location>
    <ligand>
        <name>substrate</name>
    </ligand>
</feature>
<dbReference type="GO" id="GO:0008299">
    <property type="term" value="P:isoprenoid biosynthetic process"/>
    <property type="evidence" value="ECO:0007669"/>
    <property type="project" value="UniProtKB-UniRule"/>
</dbReference>
<dbReference type="GO" id="GO:0000287">
    <property type="term" value="F:magnesium ion binding"/>
    <property type="evidence" value="ECO:0007669"/>
    <property type="project" value="UniProtKB-UniRule"/>
</dbReference>
<reference evidence="13 14" key="1">
    <citation type="journal article" date="2013" name="Appl. Environ. Microbiol.">
        <title>Variation of the Virus-Related Elements within Syntenic Genomes of the Hyperthermophilic Archaeon Aeropyrum.</title>
        <authorList>
            <person name="Daifuku T."/>
            <person name="Yoshida T."/>
            <person name="Kitamura T."/>
            <person name="Kawaichi S."/>
            <person name="Inoue T."/>
            <person name="Nomura K."/>
            <person name="Yoshida Y."/>
            <person name="Kuno S."/>
            <person name="Sako Y."/>
        </authorList>
    </citation>
    <scope>NUCLEOTIDE SEQUENCE [LARGE SCALE GENOMIC DNA]</scope>
    <source>
        <strain evidence="13 14">SY1</strain>
    </source>
</reference>
<keyword evidence="2 11" id="KW-0963">Cytoplasm</keyword>
<dbReference type="EC" id="5.3.3.2" evidence="11"/>
<evidence type="ECO:0000256" key="11">
    <source>
        <dbReference type="HAMAP-Rule" id="MF_00354"/>
    </source>
</evidence>
<evidence type="ECO:0000313" key="14">
    <source>
        <dbReference type="Proteomes" id="UP000016887"/>
    </source>
</evidence>
<dbReference type="SUPFAM" id="SSF51395">
    <property type="entry name" value="FMN-linked oxidoreductases"/>
    <property type="match status" value="1"/>
</dbReference>
<evidence type="ECO:0000256" key="6">
    <source>
        <dbReference type="ARBA" id="ARBA00022842"/>
    </source>
</evidence>
<evidence type="ECO:0000256" key="10">
    <source>
        <dbReference type="ARBA" id="ARBA00025810"/>
    </source>
</evidence>
<evidence type="ECO:0000256" key="1">
    <source>
        <dbReference type="ARBA" id="ARBA00001917"/>
    </source>
</evidence>
<dbReference type="RefSeq" id="WP_022541848.1">
    <property type="nucleotide sequence ID" value="NC_022521.1"/>
</dbReference>
<dbReference type="HAMAP" id="MF_00354">
    <property type="entry name" value="Idi_2"/>
    <property type="match status" value="1"/>
</dbReference>
<dbReference type="PANTHER" id="PTHR43665:SF1">
    <property type="entry name" value="ISOPENTENYL-DIPHOSPHATE DELTA-ISOMERASE"/>
    <property type="match status" value="1"/>
</dbReference>
<name>U3TAM2_9CREN</name>
<dbReference type="PATRIC" id="fig|1198449.6.peg.1119"/>
<comment type="subunit">
    <text evidence="10 11">Homooctamer. Dimer of tetramers.</text>
</comment>
<keyword evidence="7 11" id="KW-0521">NADP</keyword>
<organism evidence="13 14">
    <name type="scientific">Aeropyrum camini SY1 = JCM 12091</name>
    <dbReference type="NCBI Taxonomy" id="1198449"/>
    <lineage>
        <taxon>Archaea</taxon>
        <taxon>Thermoproteota</taxon>
        <taxon>Thermoprotei</taxon>
        <taxon>Desulfurococcales</taxon>
        <taxon>Desulfurococcaceae</taxon>
        <taxon>Aeropyrum</taxon>
    </lineage>
</organism>
<dbReference type="GeneID" id="17110967"/>
<keyword evidence="14" id="KW-1185">Reference proteome</keyword>
<proteinExistence type="inferred from homology"/>
<evidence type="ECO:0000256" key="4">
    <source>
        <dbReference type="ARBA" id="ARBA00022643"/>
    </source>
</evidence>
<comment type="similarity">
    <text evidence="11">Belongs to the IPP isomerase type 2 family.</text>
</comment>
<keyword evidence="4 11" id="KW-0288">FMN</keyword>
<dbReference type="NCBIfam" id="TIGR02151">
    <property type="entry name" value="IPP_isom_2"/>
    <property type="match status" value="1"/>
</dbReference>
<evidence type="ECO:0000313" key="13">
    <source>
        <dbReference type="EMBL" id="BAN90577.1"/>
    </source>
</evidence>
<dbReference type="InterPro" id="IPR011179">
    <property type="entry name" value="IPdP_isomerase"/>
</dbReference>
<feature type="binding site" evidence="11">
    <location>
        <position position="96"/>
    </location>
    <ligand>
        <name>FMN</name>
        <dbReference type="ChEBI" id="CHEBI:58210"/>
    </ligand>
</feature>
<dbReference type="eggNOG" id="arCOG00613">
    <property type="taxonomic scope" value="Archaea"/>
</dbReference>
<feature type="binding site" evidence="11">
    <location>
        <position position="65"/>
    </location>
    <ligand>
        <name>FMN</name>
        <dbReference type="ChEBI" id="CHEBI:58210"/>
    </ligand>
</feature>
<comment type="cofactor">
    <cofactor evidence="11">
        <name>NADPH</name>
        <dbReference type="ChEBI" id="CHEBI:57783"/>
    </cofactor>
</comment>
<dbReference type="AlphaFoldDB" id="U3TAM2"/>
<dbReference type="InterPro" id="IPR013785">
    <property type="entry name" value="Aldolase_TIM"/>
</dbReference>
<dbReference type="GO" id="GO:0004452">
    <property type="term" value="F:isopentenyl-diphosphate delta-isomerase activity"/>
    <property type="evidence" value="ECO:0007669"/>
    <property type="project" value="UniProtKB-UniRule"/>
</dbReference>
<feature type="binding site" evidence="11">
    <location>
        <begin position="294"/>
        <end position="295"/>
    </location>
    <ligand>
        <name>FMN</name>
        <dbReference type="ChEBI" id="CHEBI:58210"/>
    </ligand>
</feature>
<dbReference type="KEGG" id="acj:ACAM_1108"/>
<sequence length="375" mass="39966">MTGDTSARKLEHLKMIVSSKVESRESTLLEYVRIVHNPTPEVNLGDVDLGIDFCGGRLKAPLVITGMTGGHPDVEWINRELASVAEELGIAIGVGSQRAAIEDPSLARTFRAAREAAPNAFLIANLGAPQLSLGYSVREVRMAVEMIDADAIAIHLNPGQEAYQPEGDPFYRGVIGKIAEAAEAAGVPVIVKETGNGLSRETVAQLRALGVRCFDTAGLGGTNWIKIEVFRGKKAGSPLEAGPLQDFWGNPTAVAVMEARAAAPDAYIIASGGVRNGLDAARAIALGADAAGVALPAIRSLLSGGRGATLKLLRAFEYQLRTVVYMVGERRARGLWRAPIVVWGRLAEEAAARGIDPRWYANILRLEALAYKEVK</sequence>
<protein>
    <recommendedName>
        <fullName evidence="11">Isopentenyl-diphosphate delta-isomerase</fullName>
        <shortName evidence="11">IPP isomerase</shortName>
        <ecNumber evidence="11">5.3.3.2</ecNumber>
    </recommendedName>
    <alternativeName>
        <fullName evidence="11">Isopentenyl diphosphate:dimethylallyl diphosphate isomerase</fullName>
    </alternativeName>
    <alternativeName>
        <fullName evidence="11">Isopentenyl pyrophosphate isomerase</fullName>
    </alternativeName>
    <alternativeName>
        <fullName evidence="11">Type 2 isopentenyl diphosphate isomerase</fullName>
        <shortName evidence="11">IDI-2</shortName>
    </alternativeName>
</protein>
<feature type="binding site" evidence="11">
    <location>
        <position position="161"/>
    </location>
    <ligand>
        <name>Mg(2+)</name>
        <dbReference type="ChEBI" id="CHEBI:18420"/>
    </ligand>
</feature>
<dbReference type="EMBL" id="AP012489">
    <property type="protein sequence ID" value="BAN90577.1"/>
    <property type="molecule type" value="Genomic_DNA"/>
</dbReference>
<dbReference type="PANTHER" id="PTHR43665">
    <property type="entry name" value="ISOPENTENYL-DIPHOSPHATE DELTA-ISOMERASE"/>
    <property type="match status" value="1"/>
</dbReference>
<feature type="binding site" evidence="11">
    <location>
        <begin position="96"/>
        <end position="98"/>
    </location>
    <ligand>
        <name>substrate</name>
    </ligand>
</feature>
<keyword evidence="3 11" id="KW-0285">Flavoprotein</keyword>
<feature type="binding site" evidence="11">
    <location>
        <position position="160"/>
    </location>
    <ligand>
        <name>substrate</name>
    </ligand>
</feature>
<accession>U3TAM2</accession>
<keyword evidence="5 11" id="KW-0479">Metal-binding</keyword>
<dbReference type="GO" id="GO:0070402">
    <property type="term" value="F:NADPH binding"/>
    <property type="evidence" value="ECO:0007669"/>
    <property type="project" value="UniProtKB-UniRule"/>
</dbReference>
<feature type="binding site" evidence="11">
    <location>
        <position position="125"/>
    </location>
    <ligand>
        <name>FMN</name>
        <dbReference type="ChEBI" id="CHEBI:58210"/>
    </ligand>
</feature>
<evidence type="ECO:0000256" key="8">
    <source>
        <dbReference type="ARBA" id="ARBA00023229"/>
    </source>
</evidence>
<evidence type="ECO:0000256" key="7">
    <source>
        <dbReference type="ARBA" id="ARBA00022857"/>
    </source>
</evidence>